<sequence>MINLQTKEDVTNPQENTERLKYPMVMSAKDVAEILGVNVKFAYEIMDREDFPLIRLGRIKKVNRDMFFTWLEQGHV</sequence>
<evidence type="ECO:0000259" key="1">
    <source>
        <dbReference type="Pfam" id="PF12728"/>
    </source>
</evidence>
<dbReference type="EMBL" id="WKKF01000016">
    <property type="protein sequence ID" value="MRX56739.1"/>
    <property type="molecule type" value="Genomic_DNA"/>
</dbReference>
<comment type="caution">
    <text evidence="2">The sequence shown here is derived from an EMBL/GenBank/DDBJ whole genome shotgun (WGS) entry which is preliminary data.</text>
</comment>
<gene>
    <name evidence="2" type="ORF">GJU41_22610</name>
</gene>
<protein>
    <submittedName>
        <fullName evidence="2">Helix-turn-helix domain-containing protein</fullName>
    </submittedName>
</protein>
<accession>A0A6I2MG02</accession>
<proteinExistence type="predicted"/>
<evidence type="ECO:0000313" key="2">
    <source>
        <dbReference type="EMBL" id="MRX56739.1"/>
    </source>
</evidence>
<evidence type="ECO:0000313" key="3">
    <source>
        <dbReference type="Proteomes" id="UP000441585"/>
    </source>
</evidence>
<reference evidence="2 3" key="1">
    <citation type="submission" date="2019-11" db="EMBL/GenBank/DDBJ databases">
        <title>Bacillus idriensis genome.</title>
        <authorList>
            <person name="Konopka E.N."/>
            <person name="Newman J.D."/>
        </authorList>
    </citation>
    <scope>NUCLEOTIDE SEQUENCE [LARGE SCALE GENOMIC DNA]</scope>
    <source>
        <strain evidence="2 3">DSM 19097</strain>
    </source>
</reference>
<keyword evidence="3" id="KW-1185">Reference proteome</keyword>
<feature type="domain" description="Helix-turn-helix" evidence="1">
    <location>
        <begin position="26"/>
        <end position="74"/>
    </location>
</feature>
<name>A0A6I2MG02_9BACI</name>
<organism evidence="2 3">
    <name type="scientific">Metabacillus idriensis</name>
    <dbReference type="NCBI Taxonomy" id="324768"/>
    <lineage>
        <taxon>Bacteria</taxon>
        <taxon>Bacillati</taxon>
        <taxon>Bacillota</taxon>
        <taxon>Bacilli</taxon>
        <taxon>Bacillales</taxon>
        <taxon>Bacillaceae</taxon>
        <taxon>Metabacillus</taxon>
    </lineage>
</organism>
<dbReference type="Pfam" id="PF12728">
    <property type="entry name" value="HTH_17"/>
    <property type="match status" value="1"/>
</dbReference>
<dbReference type="Proteomes" id="UP000441585">
    <property type="component" value="Unassembled WGS sequence"/>
</dbReference>
<dbReference type="InterPro" id="IPR041657">
    <property type="entry name" value="HTH_17"/>
</dbReference>
<dbReference type="AlphaFoldDB" id="A0A6I2MG02"/>